<feature type="region of interest" description="Disordered" evidence="1">
    <location>
        <begin position="1"/>
        <end position="88"/>
    </location>
</feature>
<evidence type="ECO:0000313" key="4">
    <source>
        <dbReference type="Proteomes" id="UP000701801"/>
    </source>
</evidence>
<feature type="compositionally biased region" description="Polar residues" evidence="1">
    <location>
        <begin position="1435"/>
        <end position="1454"/>
    </location>
</feature>
<dbReference type="Gene3D" id="3.30.1490.40">
    <property type="match status" value="1"/>
</dbReference>
<dbReference type="PANTHER" id="PTHR14445:SF36">
    <property type="entry name" value="FI03272P-RELATED"/>
    <property type="match status" value="1"/>
</dbReference>
<feature type="region of interest" description="Disordered" evidence="1">
    <location>
        <begin position="973"/>
        <end position="1047"/>
    </location>
</feature>
<feature type="compositionally biased region" description="Polar residues" evidence="1">
    <location>
        <begin position="118"/>
        <end position="128"/>
    </location>
</feature>
<feature type="region of interest" description="Disordered" evidence="1">
    <location>
        <begin position="1432"/>
        <end position="1484"/>
    </location>
</feature>
<evidence type="ECO:0000313" key="3">
    <source>
        <dbReference type="EMBL" id="CAG8984059.1"/>
    </source>
</evidence>
<dbReference type="SMART" id="SM00444">
    <property type="entry name" value="GYF"/>
    <property type="match status" value="1"/>
</dbReference>
<dbReference type="Proteomes" id="UP000701801">
    <property type="component" value="Unassembled WGS sequence"/>
</dbReference>
<feature type="region of interest" description="Disordered" evidence="1">
    <location>
        <begin position="165"/>
        <end position="569"/>
    </location>
</feature>
<feature type="compositionally biased region" description="Basic and acidic residues" evidence="1">
    <location>
        <begin position="976"/>
        <end position="986"/>
    </location>
</feature>
<sequence>MPSHMPSSFASAAAGQASSRDSRSGRGDGRGGSGDWARRDSRATNGTLTLRRPSTTPFAPASSQGEAPLATPTADMQPSQYEHSTDTRYSKNQLLDIYRAQEESGGLQSDVSRLFVNNWNPEQSNGTNGRTGWGKSGDGRDSYGPEACWDTNGLIRPVGLEEMSEQEKVLFSGDVNSPLKPPPQNLNKDATGQASNGRKVSVSHGQGPGAYGLSSPVSSRPSTRRQQTSEGIGGLPSPAGTGRFSREDSPFFQRPKFNPDKDANEDRPEDLKPSLPFGSLQRANTGNALGNGPASPWGPPSASATMSPMGNFGSFALGGGGVANPPTPSEKRPAFGNRGESRLAHLMPKESSEDLMSKTEQPSWRPTGRQRTDTDPFGDEPPAGSAALGGQDASPPSRRPAGIDTPVRGDSGDFGMSGMQGFRDVQRAHQTPQGRRDEHDSLSPSETNPYRSPLEDRQDPGEGNYEQDSHQQGRMHGLGGIPEHGLNAFGGLPRGFPNTAFDGSDRSQTSSVAGSKGFPPIAGMGSLGGLGGMGGWPTSANPIGTPDRENRPGFPGPFGSSLFGGMGDVPSPGIGGLGNMFGSGNISASSTTGRGSKLGSLFPAAMQAQMQSNENDNSNEGEGRQNTAFGAIGRNAFPPSRDTDSPLRSGRHPFEDMFPSSDLSRSQGIFSTSEIMQGQNVTAFAQTPSAQSGYQQSQASSDSASNQLPTAQQRMMVMPDRMRWVYLDPQGQVQGPWSGLEMHDWYKASFFTADLSVKKVEDPEFEPLGQLIRRIGNSREPFLVPQIGIPHGTPSTQAGTFATPAATAPGNNVPQAGSVQPPFAGAFPSFGTTLTAEQQNNLERRKQEEQYLMARQREFLAQQQVNMKQMQMGGLPSALHHHSSAHSLQSQPSFGSITSPIGMPPQPPLPGVAGFFDQGRQVQGQTGAPVDYFQEADLSRLSLEGRQLFNAVASGPQTSTHAQQIAAIFGQPPVESQRDTSKEQSRQNDPQGFKARLREFEQLREEHDAEEAAQAAAASNEPIAPPQQSTYQEVLPVEEEEAAPEPAEPELLSLTQHIQKAASAKHSPTAIQPESPWAKVNTSLPMPFPPPPQSTTPLPAPMAQRGRSALPEGLNIESRSRSETPEITSAAPSLAPWAKEPVEAQKQPSLKEIQEMEAKKAAKAEEAAAAARRVLLDQEMKLLTAQPAAPAPGLPTSSTWGASPVTSSTPSAWAKPSVKAQAPANSTASKKTLADIQREEEKRKNKLAAAAAAAQPVAVAAGGKRYADLASKATPAMPQSGSAWSTVGASGKVKVPTGPAVSTPSVPTRAVSSSTTATTSTSRVVRPATNTRSVTASATTGTTSANEEFTKWAKGSLVKGLNSGIDGNYKLYSSSLIHADISIVDSFVSMLLDCPAEPSIIADAVYGSSQLMDGRRFAEEFLRRRKLAEKGVIEPSNTGSGTSFSTAGAQSSGGWSEVAKKGPPKVEEPTAGFKVVPNKKKGKK</sequence>
<feature type="compositionally biased region" description="Basic and acidic residues" evidence="1">
    <location>
        <begin position="257"/>
        <end position="272"/>
    </location>
</feature>
<feature type="compositionally biased region" description="Low complexity" evidence="1">
    <location>
        <begin position="689"/>
        <end position="707"/>
    </location>
</feature>
<comment type="caution">
    <text evidence="3">The sequence shown here is derived from an EMBL/GenBank/DDBJ whole genome shotgun (WGS) entry which is preliminary data.</text>
</comment>
<feature type="region of interest" description="Disordered" evidence="1">
    <location>
        <begin position="686"/>
        <end position="708"/>
    </location>
</feature>
<feature type="compositionally biased region" description="Low complexity" evidence="1">
    <location>
        <begin position="1012"/>
        <end position="1022"/>
    </location>
</feature>
<feature type="compositionally biased region" description="Basic and acidic residues" evidence="1">
    <location>
        <begin position="329"/>
        <end position="357"/>
    </location>
</feature>
<dbReference type="InterPro" id="IPR051640">
    <property type="entry name" value="GRB10-interact_GYF"/>
</dbReference>
<dbReference type="GO" id="GO:0005829">
    <property type="term" value="C:cytosol"/>
    <property type="evidence" value="ECO:0007669"/>
    <property type="project" value="TreeGrafter"/>
</dbReference>
<reference evidence="3" key="1">
    <citation type="submission" date="2021-07" db="EMBL/GenBank/DDBJ databases">
        <authorList>
            <person name="Durling M."/>
        </authorList>
    </citation>
    <scope>NUCLEOTIDE SEQUENCE</scope>
</reference>
<feature type="compositionally biased region" description="Low complexity" evidence="1">
    <location>
        <begin position="1301"/>
        <end position="1340"/>
    </location>
</feature>
<dbReference type="InterPro" id="IPR035445">
    <property type="entry name" value="GYF-like_dom_sf"/>
</dbReference>
<dbReference type="SUPFAM" id="SSF55277">
    <property type="entry name" value="GYF domain"/>
    <property type="match status" value="1"/>
</dbReference>
<feature type="compositionally biased region" description="Low complexity" evidence="1">
    <location>
        <begin position="7"/>
        <end position="19"/>
    </location>
</feature>
<dbReference type="EMBL" id="CAJVRM010000749">
    <property type="protein sequence ID" value="CAG8984059.1"/>
    <property type="molecule type" value="Genomic_DNA"/>
</dbReference>
<dbReference type="InterPro" id="IPR003169">
    <property type="entry name" value="GYF"/>
</dbReference>
<feature type="compositionally biased region" description="Low complexity" evidence="1">
    <location>
        <begin position="290"/>
        <end position="315"/>
    </location>
</feature>
<dbReference type="OrthoDB" id="48509at2759"/>
<evidence type="ECO:0000259" key="2">
    <source>
        <dbReference type="PROSITE" id="PS50829"/>
    </source>
</evidence>
<proteinExistence type="predicted"/>
<organism evidence="3 4">
    <name type="scientific">Hymenoscyphus albidus</name>
    <dbReference type="NCBI Taxonomy" id="595503"/>
    <lineage>
        <taxon>Eukaryota</taxon>
        <taxon>Fungi</taxon>
        <taxon>Dikarya</taxon>
        <taxon>Ascomycota</taxon>
        <taxon>Pezizomycotina</taxon>
        <taxon>Leotiomycetes</taxon>
        <taxon>Helotiales</taxon>
        <taxon>Helotiaceae</taxon>
        <taxon>Hymenoscyphus</taxon>
    </lineage>
</organism>
<feature type="compositionally biased region" description="Gly residues" evidence="1">
    <location>
        <begin position="525"/>
        <end position="535"/>
    </location>
</feature>
<feature type="compositionally biased region" description="Basic and acidic residues" evidence="1">
    <location>
        <begin position="996"/>
        <end position="1007"/>
    </location>
</feature>
<feature type="region of interest" description="Disordered" evidence="1">
    <location>
        <begin position="1296"/>
        <end position="1340"/>
    </location>
</feature>
<accession>A0A9N9QDE4</accession>
<feature type="region of interest" description="Disordered" evidence="1">
    <location>
        <begin position="118"/>
        <end position="152"/>
    </location>
</feature>
<feature type="compositionally biased region" description="Basic and acidic residues" evidence="1">
    <location>
        <begin position="20"/>
        <end position="29"/>
    </location>
</feature>
<feature type="compositionally biased region" description="Basic and acidic residues" evidence="1">
    <location>
        <begin position="1458"/>
        <end position="1468"/>
    </location>
</feature>
<feature type="compositionally biased region" description="Polar residues" evidence="1">
    <location>
        <begin position="1195"/>
        <end position="1211"/>
    </location>
</feature>
<feature type="region of interest" description="Disordered" evidence="1">
    <location>
        <begin position="1188"/>
        <end position="1241"/>
    </location>
</feature>
<feature type="domain" description="GYF" evidence="2">
    <location>
        <begin position="721"/>
        <end position="769"/>
    </location>
</feature>
<name>A0A9N9QDE4_9HELO</name>
<feature type="region of interest" description="Disordered" evidence="1">
    <location>
        <begin position="608"/>
        <end position="665"/>
    </location>
</feature>
<feature type="compositionally biased region" description="Basic and acidic residues" evidence="1">
    <location>
        <begin position="1232"/>
        <end position="1241"/>
    </location>
</feature>
<dbReference type="PANTHER" id="PTHR14445">
    <property type="entry name" value="GRB10 INTERACTING GYF PROTEIN"/>
    <property type="match status" value="1"/>
</dbReference>
<feature type="compositionally biased region" description="Polar residues" evidence="1">
    <location>
        <begin position="43"/>
        <end position="65"/>
    </location>
</feature>
<dbReference type="Pfam" id="PF02213">
    <property type="entry name" value="GYF"/>
    <property type="match status" value="1"/>
</dbReference>
<gene>
    <name evidence="3" type="ORF">HYALB_00003001</name>
</gene>
<dbReference type="PROSITE" id="PS50829">
    <property type="entry name" value="GYF"/>
    <property type="match status" value="1"/>
</dbReference>
<evidence type="ECO:0000256" key="1">
    <source>
        <dbReference type="SAM" id="MobiDB-lite"/>
    </source>
</evidence>
<feature type="compositionally biased region" description="Low complexity" evidence="1">
    <location>
        <begin position="214"/>
        <end position="229"/>
    </location>
</feature>
<feature type="compositionally biased region" description="Polar residues" evidence="1">
    <location>
        <begin position="185"/>
        <end position="198"/>
    </location>
</feature>
<protein>
    <recommendedName>
        <fullName evidence="2">GYF domain-containing protein</fullName>
    </recommendedName>
</protein>
<keyword evidence="4" id="KW-1185">Reference proteome</keyword>